<accession>A0A397JWD1</accession>
<protein>
    <submittedName>
        <fullName evidence="1">Uncharacterized protein</fullName>
    </submittedName>
</protein>
<name>A0A397JWD1_9GLOM</name>
<keyword evidence="2" id="KW-1185">Reference proteome</keyword>
<evidence type="ECO:0000313" key="1">
    <source>
        <dbReference type="EMBL" id="RHZ89163.1"/>
    </source>
</evidence>
<sequence length="172" mass="19764">MDFNSVDYDSFSSGTNYAKWSVADCPEFLAKNYTFLTFEERNIMVEFKHRLHLTSTHCLLTAFQSSVNNLTMASTTEKGFDNVEETELYEEINDYSSYSSNGKVLCEISNLKIRCRLCFSEYYASDKKDNSRSSRASIVIQNNETLLPSIKRYDDKLYVSDGGAWYLCPFPA</sequence>
<proteinExistence type="predicted"/>
<dbReference type="AlphaFoldDB" id="A0A397JWD1"/>
<gene>
    <name evidence="1" type="ORF">Glove_18g51</name>
</gene>
<dbReference type="EMBL" id="PQFF01000016">
    <property type="protein sequence ID" value="RHZ89163.1"/>
    <property type="molecule type" value="Genomic_DNA"/>
</dbReference>
<organism evidence="1 2">
    <name type="scientific">Diversispora epigaea</name>
    <dbReference type="NCBI Taxonomy" id="1348612"/>
    <lineage>
        <taxon>Eukaryota</taxon>
        <taxon>Fungi</taxon>
        <taxon>Fungi incertae sedis</taxon>
        <taxon>Mucoromycota</taxon>
        <taxon>Glomeromycotina</taxon>
        <taxon>Glomeromycetes</taxon>
        <taxon>Diversisporales</taxon>
        <taxon>Diversisporaceae</taxon>
        <taxon>Diversispora</taxon>
    </lineage>
</organism>
<evidence type="ECO:0000313" key="2">
    <source>
        <dbReference type="Proteomes" id="UP000266861"/>
    </source>
</evidence>
<comment type="caution">
    <text evidence="1">The sequence shown here is derived from an EMBL/GenBank/DDBJ whole genome shotgun (WGS) entry which is preliminary data.</text>
</comment>
<reference evidence="1 2" key="1">
    <citation type="submission" date="2018-08" db="EMBL/GenBank/DDBJ databases">
        <title>Genome and evolution of the arbuscular mycorrhizal fungus Diversispora epigaea (formerly Glomus versiforme) and its bacterial endosymbionts.</title>
        <authorList>
            <person name="Sun X."/>
            <person name="Fei Z."/>
            <person name="Harrison M."/>
        </authorList>
    </citation>
    <scope>NUCLEOTIDE SEQUENCE [LARGE SCALE GENOMIC DNA]</scope>
    <source>
        <strain evidence="1 2">IT104</strain>
    </source>
</reference>
<dbReference type="Proteomes" id="UP000266861">
    <property type="component" value="Unassembled WGS sequence"/>
</dbReference>